<keyword evidence="1" id="KW-1133">Transmembrane helix</keyword>
<name>A0A9E7R3E5_9EURY</name>
<evidence type="ECO:0000313" key="2">
    <source>
        <dbReference type="EMBL" id="UWM54832.1"/>
    </source>
</evidence>
<reference evidence="2" key="1">
    <citation type="submission" date="2022-09" db="EMBL/GenBank/DDBJ databases">
        <title>Diverse halophilic archaea isolated from saline environments.</title>
        <authorList>
            <person name="Cui H.-L."/>
        </authorList>
    </citation>
    <scope>NUCLEOTIDE SEQUENCE</scope>
    <source>
        <strain evidence="2">ZS-35-S2</strain>
    </source>
</reference>
<dbReference type="RefSeq" id="WP_260593823.1">
    <property type="nucleotide sequence ID" value="NZ_CP104003.1"/>
</dbReference>
<feature type="transmembrane region" description="Helical" evidence="1">
    <location>
        <begin position="101"/>
        <end position="120"/>
    </location>
</feature>
<feature type="transmembrane region" description="Helical" evidence="1">
    <location>
        <begin position="49"/>
        <end position="67"/>
    </location>
</feature>
<feature type="transmembrane region" description="Helical" evidence="1">
    <location>
        <begin position="184"/>
        <end position="202"/>
    </location>
</feature>
<proteinExistence type="predicted"/>
<feature type="transmembrane region" description="Helical" evidence="1">
    <location>
        <begin position="74"/>
        <end position="95"/>
    </location>
</feature>
<dbReference type="Proteomes" id="UP001057580">
    <property type="component" value="Chromosome"/>
</dbReference>
<evidence type="ECO:0000313" key="3">
    <source>
        <dbReference type="Proteomes" id="UP001057580"/>
    </source>
</evidence>
<feature type="transmembrane region" description="Helical" evidence="1">
    <location>
        <begin position="244"/>
        <end position="264"/>
    </location>
</feature>
<evidence type="ECO:0000256" key="1">
    <source>
        <dbReference type="SAM" id="Phobius"/>
    </source>
</evidence>
<dbReference type="KEGG" id="ssai:N0B31_00805"/>
<feature type="transmembrane region" description="Helical" evidence="1">
    <location>
        <begin position="209"/>
        <end position="232"/>
    </location>
</feature>
<keyword evidence="1" id="KW-0472">Membrane</keyword>
<accession>A0A9E7R3E5</accession>
<feature type="transmembrane region" description="Helical" evidence="1">
    <location>
        <begin position="12"/>
        <end position="29"/>
    </location>
</feature>
<feature type="transmembrane region" description="Helical" evidence="1">
    <location>
        <begin position="140"/>
        <end position="164"/>
    </location>
</feature>
<protein>
    <submittedName>
        <fullName evidence="2">Uncharacterized protein</fullName>
    </submittedName>
</protein>
<organism evidence="2 3">
    <name type="scientific">Salinirubellus salinus</name>
    <dbReference type="NCBI Taxonomy" id="1364945"/>
    <lineage>
        <taxon>Archaea</taxon>
        <taxon>Methanobacteriati</taxon>
        <taxon>Methanobacteriota</taxon>
        <taxon>Stenosarchaea group</taxon>
        <taxon>Halobacteria</taxon>
        <taxon>Halobacteriales</taxon>
        <taxon>Natronomonadaceae</taxon>
        <taxon>Salinirubellus</taxon>
    </lineage>
</organism>
<dbReference type="GeneID" id="74940917"/>
<dbReference type="AlphaFoldDB" id="A0A9E7R3E5"/>
<dbReference type="EMBL" id="CP104003">
    <property type="protein sequence ID" value="UWM54832.1"/>
    <property type="molecule type" value="Genomic_DNA"/>
</dbReference>
<gene>
    <name evidence="2" type="ORF">N0B31_00805</name>
</gene>
<keyword evidence="1" id="KW-0812">Transmembrane</keyword>
<sequence length="283" mass="30231">MTRELRRWHRWSTVAILAFSVGSSLVGLLRPGHYRAPPDIALSYQIQDLTVLLVGVPVLAVGLWSAARGSPRGRLVWLGGMAFMTYIWASAAIQIPYNELFLVYVALFGLSLFTFVGGMWSTDPERIRRRLEGRVDPALYAGALFVVGLGLAALWLSDILPALLQGTTPTIVEESGPQALTSHVVDLGVVVPSILLAAVWLYRRRTWGYVLAGVVLILGATLAAPIGLMTLVLLTGETVTVSPVAAFFTFLPIVVSALLAVAYVRSMSGSGGIPGDGEGAQST</sequence>
<keyword evidence="3" id="KW-1185">Reference proteome</keyword>